<dbReference type="AlphaFoldDB" id="A0AAW4RN22"/>
<proteinExistence type="predicted"/>
<protein>
    <submittedName>
        <fullName evidence="1">Uncharacterized protein</fullName>
    </submittedName>
</protein>
<gene>
    <name evidence="1" type="ORF">Xseb_16795</name>
</gene>
<evidence type="ECO:0000313" key="2">
    <source>
        <dbReference type="Proteomes" id="UP000825388"/>
    </source>
</evidence>
<dbReference type="EMBL" id="LOKL01000135">
    <property type="protein sequence ID" value="MBZ3925633.1"/>
    <property type="molecule type" value="Genomic_DNA"/>
</dbReference>
<evidence type="ECO:0000313" key="1">
    <source>
        <dbReference type="EMBL" id="MBZ3925633.1"/>
    </source>
</evidence>
<organism evidence="1 2">
    <name type="scientific">Xanthomonas citri pv. sesbaniae</name>
    <dbReference type="NCBI Taxonomy" id="473425"/>
    <lineage>
        <taxon>Bacteria</taxon>
        <taxon>Pseudomonadati</taxon>
        <taxon>Pseudomonadota</taxon>
        <taxon>Gammaproteobacteria</taxon>
        <taxon>Lysobacterales</taxon>
        <taxon>Lysobacteraceae</taxon>
        <taxon>Xanthomonas</taxon>
    </lineage>
</organism>
<reference evidence="1" key="1">
    <citation type="submission" date="2015-12" db="EMBL/GenBank/DDBJ databases">
        <authorList>
            <person name="Bansal K."/>
            <person name="Midha S."/>
            <person name="Patil P.B."/>
        </authorList>
    </citation>
    <scope>NUCLEOTIDE SEQUENCE</scope>
    <source>
        <strain evidence="1">LMG867</strain>
    </source>
</reference>
<dbReference type="Proteomes" id="UP000825388">
    <property type="component" value="Unassembled WGS sequence"/>
</dbReference>
<accession>A0AAW4RN22</accession>
<comment type="caution">
    <text evidence="1">The sequence shown here is derived from an EMBL/GenBank/DDBJ whole genome shotgun (WGS) entry which is preliminary data.</text>
</comment>
<name>A0AAW4RN22_XANCI</name>
<sequence>MMYGWVMDKLTAGDASVVRGACWSGDLRVDALRVRRL</sequence>